<keyword evidence="2" id="KW-1185">Reference proteome</keyword>
<organism evidence="1 2">
    <name type="scientific">Chaenocephalus aceratus</name>
    <name type="common">Blackfin icefish</name>
    <name type="synonym">Chaenichthys aceratus</name>
    <dbReference type="NCBI Taxonomy" id="36190"/>
    <lineage>
        <taxon>Eukaryota</taxon>
        <taxon>Metazoa</taxon>
        <taxon>Chordata</taxon>
        <taxon>Craniata</taxon>
        <taxon>Vertebrata</taxon>
        <taxon>Euteleostomi</taxon>
        <taxon>Actinopterygii</taxon>
        <taxon>Neopterygii</taxon>
        <taxon>Teleostei</taxon>
        <taxon>Neoteleostei</taxon>
        <taxon>Acanthomorphata</taxon>
        <taxon>Eupercaria</taxon>
        <taxon>Perciformes</taxon>
        <taxon>Notothenioidei</taxon>
        <taxon>Channichthyidae</taxon>
        <taxon>Chaenocephalus</taxon>
    </lineage>
</organism>
<feature type="non-terminal residue" evidence="1">
    <location>
        <position position="1"/>
    </location>
</feature>
<dbReference type="EMBL" id="CM043792">
    <property type="protein sequence ID" value="KAI4822612.1"/>
    <property type="molecule type" value="Genomic_DNA"/>
</dbReference>
<protein>
    <submittedName>
        <fullName evidence="1">Uncharacterized protein</fullName>
    </submittedName>
</protein>
<reference evidence="1" key="1">
    <citation type="submission" date="2022-05" db="EMBL/GenBank/DDBJ databases">
        <title>Chromosome-level genome of Chaenocephalus aceratus.</title>
        <authorList>
            <person name="Park H."/>
        </authorList>
    </citation>
    <scope>NUCLEOTIDE SEQUENCE</scope>
    <source>
        <strain evidence="1">KU_202001</strain>
    </source>
</reference>
<name>A0ACB9X9N4_CHAAC</name>
<evidence type="ECO:0000313" key="1">
    <source>
        <dbReference type="EMBL" id="KAI4822612.1"/>
    </source>
</evidence>
<accession>A0ACB9X9N4</accession>
<comment type="caution">
    <text evidence="1">The sequence shown here is derived from an EMBL/GenBank/DDBJ whole genome shotgun (WGS) entry which is preliminary data.</text>
</comment>
<evidence type="ECO:0000313" key="2">
    <source>
        <dbReference type="Proteomes" id="UP001057452"/>
    </source>
</evidence>
<gene>
    <name evidence="1" type="ORF">KUCAC02_008144</name>
</gene>
<dbReference type="Proteomes" id="UP001057452">
    <property type="component" value="Chromosome 8"/>
</dbReference>
<feature type="non-terminal residue" evidence="1">
    <location>
        <position position="91"/>
    </location>
</feature>
<proteinExistence type="predicted"/>
<sequence length="91" mass="10081">PVAQPASQLVQWSCLKSNTPILPERVVRSVLSNLVPRDMGNEVGSRKRGRAMHKERLLSTFLHAEQLSVTECFCGSFAGLYKPKLNSAVDK</sequence>